<accession>A0A7U0GBV1</accession>
<proteinExistence type="predicted"/>
<dbReference type="Proteomes" id="UP000596381">
    <property type="component" value="Segment"/>
</dbReference>
<protein>
    <submittedName>
        <fullName evidence="1">Uncharacterized protein</fullName>
    </submittedName>
</protein>
<name>A0A7U0GBV1_9CAUD</name>
<sequence>MKVINVEFSTGNLKKDQEKALEFLKTLPGFVSAVFNREGLFIYKGEERFNRIFVCVFDPTKTTPKALMNTQYEGKYCFSWVKTELGAIGER</sequence>
<dbReference type="EMBL" id="MW394391">
    <property type="protein sequence ID" value="QQV92315.1"/>
    <property type="molecule type" value="Genomic_DNA"/>
</dbReference>
<organism evidence="1 2">
    <name type="scientific">Klebsiella phage vB_KpM_FBKp24</name>
    <dbReference type="NCBI Taxonomy" id="2801834"/>
    <lineage>
        <taxon>Viruses</taxon>
        <taxon>Duplodnaviria</taxon>
        <taxon>Heunggongvirae</taxon>
        <taxon>Uroviricota</taxon>
        <taxon>Caudoviricetes</taxon>
        <taxon>Chimalliviridae</taxon>
        <taxon>Maaswegvirus</taxon>
        <taxon>Maaswegvirus Kp24</taxon>
    </lineage>
</organism>
<reference evidence="1 2" key="1">
    <citation type="submission" date="2020-12" db="EMBL/GenBank/DDBJ databases">
        <title>Genomic characterization of four novel bacteriophages infecting Klebsiella pneumoniae.</title>
        <authorList>
            <person name="Estrada Bonilla B."/>
            <person name="Costa A.R."/>
            <person name="van Rossum T."/>
            <person name="Hagedoorn S."/>
            <person name="Wallinga H."/>
            <person name="Xiao M."/>
            <person name="Song W."/>
            <person name="Haas P.-J."/>
            <person name="Nobrega F.L."/>
            <person name="Brouns S.J.J."/>
        </authorList>
    </citation>
    <scope>NUCLEOTIDE SEQUENCE [LARGE SCALE GENOMIC DNA]</scope>
</reference>
<gene>
    <name evidence="1" type="ORF">vBKpMFBKp24_261</name>
</gene>
<evidence type="ECO:0000313" key="1">
    <source>
        <dbReference type="EMBL" id="QQV92315.1"/>
    </source>
</evidence>
<keyword evidence="2" id="KW-1185">Reference proteome</keyword>
<evidence type="ECO:0000313" key="2">
    <source>
        <dbReference type="Proteomes" id="UP000596381"/>
    </source>
</evidence>